<keyword evidence="1" id="KW-0812">Transmembrane</keyword>
<reference evidence="2 3" key="1">
    <citation type="journal article" date="2019" name="Sci. Rep.">
        <title>Orb-weaving spider Araneus ventricosus genome elucidates the spidroin gene catalogue.</title>
        <authorList>
            <person name="Kono N."/>
            <person name="Nakamura H."/>
            <person name="Ohtoshi R."/>
            <person name="Moran D.A.P."/>
            <person name="Shinohara A."/>
            <person name="Yoshida Y."/>
            <person name="Fujiwara M."/>
            <person name="Mori M."/>
            <person name="Tomita M."/>
            <person name="Arakawa K."/>
        </authorList>
    </citation>
    <scope>NUCLEOTIDE SEQUENCE [LARGE SCALE GENOMIC DNA]</scope>
</reference>
<keyword evidence="3" id="KW-1185">Reference proteome</keyword>
<accession>A0A4Y2IUP5</accession>
<sequence>MLSASLLLRQKTAVLLILFWQALLQQFLLLNTMKHRKLFGGQLCQMWSSSGSSISLPSTSSPMNVAKDTIKLIAGSTGTVSNPPKSHSTTHSGQSLFQAEVRVLLVTSPTYFQSFWGRQRYGSDVSETLQE</sequence>
<organism evidence="2 3">
    <name type="scientific">Araneus ventricosus</name>
    <name type="common">Orbweaver spider</name>
    <name type="synonym">Epeira ventricosa</name>
    <dbReference type="NCBI Taxonomy" id="182803"/>
    <lineage>
        <taxon>Eukaryota</taxon>
        <taxon>Metazoa</taxon>
        <taxon>Ecdysozoa</taxon>
        <taxon>Arthropoda</taxon>
        <taxon>Chelicerata</taxon>
        <taxon>Arachnida</taxon>
        <taxon>Araneae</taxon>
        <taxon>Araneomorphae</taxon>
        <taxon>Entelegynae</taxon>
        <taxon>Araneoidea</taxon>
        <taxon>Araneidae</taxon>
        <taxon>Araneus</taxon>
    </lineage>
</organism>
<name>A0A4Y2IUP5_ARAVE</name>
<comment type="caution">
    <text evidence="2">The sequence shown here is derived from an EMBL/GenBank/DDBJ whole genome shotgun (WGS) entry which is preliminary data.</text>
</comment>
<dbReference type="Proteomes" id="UP000499080">
    <property type="component" value="Unassembled WGS sequence"/>
</dbReference>
<gene>
    <name evidence="2" type="ORF">AVEN_190273_1</name>
</gene>
<dbReference type="AlphaFoldDB" id="A0A4Y2IUP5"/>
<feature type="transmembrane region" description="Helical" evidence="1">
    <location>
        <begin position="12"/>
        <end position="30"/>
    </location>
</feature>
<dbReference type="EMBL" id="BGPR01002954">
    <property type="protein sequence ID" value="GBM81563.1"/>
    <property type="molecule type" value="Genomic_DNA"/>
</dbReference>
<keyword evidence="1" id="KW-0472">Membrane</keyword>
<evidence type="ECO:0000313" key="3">
    <source>
        <dbReference type="Proteomes" id="UP000499080"/>
    </source>
</evidence>
<keyword evidence="1" id="KW-1133">Transmembrane helix</keyword>
<evidence type="ECO:0000256" key="1">
    <source>
        <dbReference type="SAM" id="Phobius"/>
    </source>
</evidence>
<protein>
    <submittedName>
        <fullName evidence="2">Uncharacterized protein</fullName>
    </submittedName>
</protein>
<proteinExistence type="predicted"/>
<evidence type="ECO:0000313" key="2">
    <source>
        <dbReference type="EMBL" id="GBM81563.1"/>
    </source>
</evidence>